<comment type="caution">
    <text evidence="1">The sequence shown here is derived from an EMBL/GenBank/DDBJ whole genome shotgun (WGS) entry which is preliminary data.</text>
</comment>
<evidence type="ECO:0000313" key="2">
    <source>
        <dbReference type="Proteomes" id="UP000808349"/>
    </source>
</evidence>
<evidence type="ECO:0000313" key="1">
    <source>
        <dbReference type="EMBL" id="MBK9719477.1"/>
    </source>
</evidence>
<reference evidence="1 2" key="1">
    <citation type="submission" date="2020-10" db="EMBL/GenBank/DDBJ databases">
        <title>Connecting structure to function with the recovery of over 1000 high-quality activated sludge metagenome-assembled genomes encoding full-length rRNA genes using long-read sequencing.</title>
        <authorList>
            <person name="Singleton C.M."/>
            <person name="Petriglieri F."/>
            <person name="Kristensen J.M."/>
            <person name="Kirkegaard R.H."/>
            <person name="Michaelsen T.Y."/>
            <person name="Andersen M.H."/>
            <person name="Karst S.M."/>
            <person name="Dueholm M.S."/>
            <person name="Nielsen P.H."/>
            <person name="Albertsen M."/>
        </authorList>
    </citation>
    <scope>NUCLEOTIDE SEQUENCE [LARGE SCALE GENOMIC DNA]</scope>
    <source>
        <strain evidence="1">Ribe_18-Q3-R11-54_BAT3C.373</strain>
    </source>
</reference>
<dbReference type="Proteomes" id="UP000808349">
    <property type="component" value="Unassembled WGS sequence"/>
</dbReference>
<name>A0A9D7SBA2_9BACT</name>
<accession>A0A9D7SBA2</accession>
<protein>
    <submittedName>
        <fullName evidence="1">Uncharacterized protein</fullName>
    </submittedName>
</protein>
<dbReference type="AlphaFoldDB" id="A0A9D7SBA2"/>
<dbReference type="EMBL" id="JADKFW010000021">
    <property type="protein sequence ID" value="MBK9719477.1"/>
    <property type="molecule type" value="Genomic_DNA"/>
</dbReference>
<gene>
    <name evidence="1" type="ORF">IPO85_18565</name>
</gene>
<proteinExistence type="predicted"/>
<organism evidence="1 2">
    <name type="scientific">Candidatus Defluviibacterium haderslevense</name>
    <dbReference type="NCBI Taxonomy" id="2981993"/>
    <lineage>
        <taxon>Bacteria</taxon>
        <taxon>Pseudomonadati</taxon>
        <taxon>Bacteroidota</taxon>
        <taxon>Saprospiria</taxon>
        <taxon>Saprospirales</taxon>
        <taxon>Saprospiraceae</taxon>
        <taxon>Candidatus Defluviibacterium</taxon>
    </lineage>
</organism>
<sequence>MNGILHFLVVLILGFGACKSDKSKTPPVISEKTSQEDNIDVRKLQEIKTPSQPYAKIDAPFKDLSTKQKPYLMLTDSIWHFYFALSLKDQAPKKNIYEGEWIDFLENGTYKKGLYDQTTDSGLYYYNSNSKFVELRSEVIDSSSEWDVRVDPDALLLIGTAKYNNNPWQIKLMRRTLFPVRK</sequence>